<dbReference type="Gene3D" id="2.130.10.10">
    <property type="entry name" value="YVTN repeat-like/Quinoprotein amine dehydrogenase"/>
    <property type="match status" value="1"/>
</dbReference>
<protein>
    <submittedName>
        <fullName evidence="4">Uncharacterized protein</fullName>
    </submittedName>
</protein>
<evidence type="ECO:0000313" key="5">
    <source>
        <dbReference type="Proteomes" id="UP001530315"/>
    </source>
</evidence>
<dbReference type="SMART" id="SM00320">
    <property type="entry name" value="WD40"/>
    <property type="match status" value="5"/>
</dbReference>
<dbReference type="SUPFAM" id="SSF50978">
    <property type="entry name" value="WD40 repeat-like"/>
    <property type="match status" value="1"/>
</dbReference>
<accession>A0ABD3NLM4</accession>
<keyword evidence="5" id="KW-1185">Reference proteome</keyword>
<organism evidence="4 5">
    <name type="scientific">Stephanodiscus triporus</name>
    <dbReference type="NCBI Taxonomy" id="2934178"/>
    <lineage>
        <taxon>Eukaryota</taxon>
        <taxon>Sar</taxon>
        <taxon>Stramenopiles</taxon>
        <taxon>Ochrophyta</taxon>
        <taxon>Bacillariophyta</taxon>
        <taxon>Coscinodiscophyceae</taxon>
        <taxon>Thalassiosirophycidae</taxon>
        <taxon>Stephanodiscales</taxon>
        <taxon>Stephanodiscaceae</taxon>
        <taxon>Stephanodiscus</taxon>
    </lineage>
</organism>
<evidence type="ECO:0000256" key="2">
    <source>
        <dbReference type="ARBA" id="ARBA00022574"/>
    </source>
</evidence>
<dbReference type="PANTHER" id="PTHR44411">
    <property type="entry name" value="THO COMPLEX SUBUNIT 6 HOMOLOG"/>
    <property type="match status" value="1"/>
</dbReference>
<dbReference type="InterPro" id="IPR036322">
    <property type="entry name" value="WD40_repeat_dom_sf"/>
</dbReference>
<dbReference type="InterPro" id="IPR001680">
    <property type="entry name" value="WD40_rpt"/>
</dbReference>
<dbReference type="PANTHER" id="PTHR44411:SF1">
    <property type="entry name" value="THO COMPLEX SUBUNIT 6 HOMOLOG"/>
    <property type="match status" value="1"/>
</dbReference>
<evidence type="ECO:0000256" key="3">
    <source>
        <dbReference type="SAM" id="MobiDB-lite"/>
    </source>
</evidence>
<comment type="caution">
    <text evidence="4">The sequence shown here is derived from an EMBL/GenBank/DDBJ whole genome shotgun (WGS) entry which is preliminary data.</text>
</comment>
<name>A0ABD3NLM4_9STRA</name>
<dbReference type="EMBL" id="JALLAZ020001336">
    <property type="protein sequence ID" value="KAL3776732.1"/>
    <property type="molecule type" value="Genomic_DNA"/>
</dbReference>
<reference evidence="4 5" key="1">
    <citation type="submission" date="2024-10" db="EMBL/GenBank/DDBJ databases">
        <title>Updated reference genomes for cyclostephanoid diatoms.</title>
        <authorList>
            <person name="Roberts W.R."/>
            <person name="Alverson A.J."/>
        </authorList>
    </citation>
    <scope>NUCLEOTIDE SEQUENCE [LARGE SCALE GENOMIC DNA]</scope>
    <source>
        <strain evidence="4 5">AJA276-08</strain>
    </source>
</reference>
<evidence type="ECO:0000313" key="4">
    <source>
        <dbReference type="EMBL" id="KAL3776732.1"/>
    </source>
</evidence>
<evidence type="ECO:0000256" key="1">
    <source>
        <dbReference type="ARBA" id="ARBA00009728"/>
    </source>
</evidence>
<sequence>MSSVAAKKKFFQSHDLFVKYHPRNKMAKDNDTTSSSGSVFNSSSSSVCTIYGSTFSRSSSLGNKKYFIACTSNGCIAVWDHQVSSGRDSNTSGKKSGPSKPILTVSVGGGGSSGIVLYDLQFIETNNGDHLLVASGDPGILIYNWSHFEAEISAAMDRDDDENSPRKPQDPPSTTMHASPFGLISPIATFKPHPSPATSLGESVEINSTSYNKSDNIIVGAAGDMFGCYQWDLATEKLLGTFGVVSRFDYGQGGHKDYLHVVKSLPGTSGGSSQYVTGGEDGSIGFWDGKTRRLVEMMNIQATIDKNKDLVTSNINYSRGFLNSNSSSTPSWNYNGLNSNLWVSSMDISNNWLAVCGGSETSNNNSIITSRSSAGGFTSGSGFITLWHLPTRTFTSGCITRESLNTVAYNDSLDCLISGGNEGRISFWGSITMLGQARGCAWSTPPATYTISIDSESNSMIVGGSGGILDCFMDRVKVSQLLLNS</sequence>
<keyword evidence="2" id="KW-0853">WD repeat</keyword>
<dbReference type="AlphaFoldDB" id="A0ABD3NLM4"/>
<proteinExistence type="inferred from homology"/>
<dbReference type="InterPro" id="IPR042626">
    <property type="entry name" value="THOC6"/>
</dbReference>
<feature type="region of interest" description="Disordered" evidence="3">
    <location>
        <begin position="155"/>
        <end position="178"/>
    </location>
</feature>
<comment type="similarity">
    <text evidence="1">Belongs to the WD repeat THOC6 family.</text>
</comment>
<gene>
    <name evidence="4" type="ORF">ACHAW5_010655</name>
</gene>
<dbReference type="InterPro" id="IPR015943">
    <property type="entry name" value="WD40/YVTN_repeat-like_dom_sf"/>
</dbReference>
<dbReference type="Proteomes" id="UP001530315">
    <property type="component" value="Unassembled WGS sequence"/>
</dbReference>